<dbReference type="AlphaFoldDB" id="A0A7W8DKU7"/>
<proteinExistence type="predicted"/>
<name>A0A7W8DKU7_9BACT</name>
<keyword evidence="2 5" id="KW-0808">Transferase</keyword>
<evidence type="ECO:0000256" key="3">
    <source>
        <dbReference type="ARBA" id="ARBA00022691"/>
    </source>
</evidence>
<dbReference type="InterPro" id="IPR019614">
    <property type="entry name" value="SAM-dep_methyl-trfase"/>
</dbReference>
<dbReference type="Gene3D" id="3.40.50.150">
    <property type="entry name" value="Vaccinia Virus protein VP39"/>
    <property type="match status" value="1"/>
</dbReference>
<protein>
    <submittedName>
        <fullName evidence="5">23S rRNA (Cytosine1962-C5)-methyltransferase</fullName>
        <ecNumber evidence="5">2.1.1.191</ecNumber>
    </submittedName>
</protein>
<gene>
    <name evidence="5" type="ORF">HNQ65_002983</name>
</gene>
<dbReference type="Proteomes" id="UP000590740">
    <property type="component" value="Unassembled WGS sequence"/>
</dbReference>
<sequence length="314" mass="34711">MNPPARTPASATPMVWMTPALCKTIESAGTTAHRLASGPGGWVERLGDDVIISYKQDAARDEMAAGLDAWCQKAAWQPVRVFHRHMPVKNADRISPVLHSGDATLPLTTVVTEAGIRYGLDIGASYSHGLFLDQRVNRATLRELKPKRMLNTFAYTCSFSVVGALAGAETVSVDLSRKSLDRGRHNFTLNELDPAKHRFLAEDTNELLPTLAARGERFDAIILDPPTFSRSKTGRRWQVEDHFEDLLNAALEVAAPKCAILLSTNCTKLDPTTLERHARWCAKVKRRSAEYIRPAMPPDFPAGHGASTLWMMVR</sequence>
<dbReference type="GO" id="GO:0008168">
    <property type="term" value="F:methyltransferase activity"/>
    <property type="evidence" value="ECO:0007669"/>
    <property type="project" value="UniProtKB-KW"/>
</dbReference>
<accession>A0A7W8DKU7</accession>
<dbReference type="RefSeq" id="WP_184340326.1">
    <property type="nucleotide sequence ID" value="NZ_JACHIG010000006.1"/>
</dbReference>
<comment type="caution">
    <text evidence="5">The sequence shown here is derived from an EMBL/GenBank/DDBJ whole genome shotgun (WGS) entry which is preliminary data.</text>
</comment>
<dbReference type="PANTHER" id="PTHR43042">
    <property type="entry name" value="SAM-DEPENDENT METHYLTRANSFERASE"/>
    <property type="match status" value="1"/>
</dbReference>
<feature type="domain" description="S-adenosylmethionine-dependent methyltransferase" evidence="4">
    <location>
        <begin position="106"/>
        <end position="308"/>
    </location>
</feature>
<dbReference type="GO" id="GO:0032259">
    <property type="term" value="P:methylation"/>
    <property type="evidence" value="ECO:0007669"/>
    <property type="project" value="UniProtKB-KW"/>
</dbReference>
<evidence type="ECO:0000256" key="1">
    <source>
        <dbReference type="ARBA" id="ARBA00022603"/>
    </source>
</evidence>
<dbReference type="EMBL" id="JACHIG010000006">
    <property type="protein sequence ID" value="MBB5033395.1"/>
    <property type="molecule type" value="Genomic_DNA"/>
</dbReference>
<keyword evidence="3" id="KW-0949">S-adenosyl-L-methionine</keyword>
<keyword evidence="6" id="KW-1185">Reference proteome</keyword>
<dbReference type="PANTHER" id="PTHR43042:SF3">
    <property type="entry name" value="RIBOSOMAL RNA LARGE SUBUNIT METHYLTRANSFERASE YWBD-RELATED"/>
    <property type="match status" value="1"/>
</dbReference>
<reference evidence="5 6" key="1">
    <citation type="submission" date="2020-08" db="EMBL/GenBank/DDBJ databases">
        <title>Genomic Encyclopedia of Type Strains, Phase IV (KMG-IV): sequencing the most valuable type-strain genomes for metagenomic binning, comparative biology and taxonomic classification.</title>
        <authorList>
            <person name="Goeker M."/>
        </authorList>
    </citation>
    <scope>NUCLEOTIDE SEQUENCE [LARGE SCALE GENOMIC DNA]</scope>
    <source>
        <strain evidence="5 6">DSM 12252</strain>
    </source>
</reference>
<evidence type="ECO:0000259" key="4">
    <source>
        <dbReference type="Pfam" id="PF10672"/>
    </source>
</evidence>
<organism evidence="5 6">
    <name type="scientific">Prosthecobacter vanneervenii</name>
    <dbReference type="NCBI Taxonomy" id="48466"/>
    <lineage>
        <taxon>Bacteria</taxon>
        <taxon>Pseudomonadati</taxon>
        <taxon>Verrucomicrobiota</taxon>
        <taxon>Verrucomicrobiia</taxon>
        <taxon>Verrucomicrobiales</taxon>
        <taxon>Verrucomicrobiaceae</taxon>
        <taxon>Prosthecobacter</taxon>
    </lineage>
</organism>
<dbReference type="InterPro" id="IPR029063">
    <property type="entry name" value="SAM-dependent_MTases_sf"/>
</dbReference>
<dbReference type="CDD" id="cd02440">
    <property type="entry name" value="AdoMet_MTases"/>
    <property type="match status" value="1"/>
</dbReference>
<dbReference type="SUPFAM" id="SSF53335">
    <property type="entry name" value="S-adenosyl-L-methionine-dependent methyltransferases"/>
    <property type="match status" value="1"/>
</dbReference>
<evidence type="ECO:0000256" key="2">
    <source>
        <dbReference type="ARBA" id="ARBA00022679"/>
    </source>
</evidence>
<dbReference type="Pfam" id="PF10672">
    <property type="entry name" value="Methyltrans_SAM"/>
    <property type="match status" value="1"/>
</dbReference>
<dbReference type="EC" id="2.1.1.191" evidence="5"/>
<keyword evidence="1 5" id="KW-0489">Methyltransferase</keyword>
<evidence type="ECO:0000313" key="6">
    <source>
        <dbReference type="Proteomes" id="UP000590740"/>
    </source>
</evidence>
<evidence type="ECO:0000313" key="5">
    <source>
        <dbReference type="EMBL" id="MBB5033395.1"/>
    </source>
</evidence>